<evidence type="ECO:0000313" key="3">
    <source>
        <dbReference type="Proteomes" id="UP001642409"/>
    </source>
</evidence>
<gene>
    <name evidence="1" type="ORF">HINF_LOCUS14575</name>
    <name evidence="2" type="ORF">HINF_LOCUS1484</name>
</gene>
<reference evidence="1" key="1">
    <citation type="submission" date="2023-06" db="EMBL/GenBank/DDBJ databases">
        <authorList>
            <person name="Kurt Z."/>
        </authorList>
    </citation>
    <scope>NUCLEOTIDE SEQUENCE</scope>
</reference>
<dbReference type="AlphaFoldDB" id="A0AA86NVE6"/>
<dbReference type="EMBL" id="CAXDID020000003">
    <property type="protein sequence ID" value="CAL5971596.1"/>
    <property type="molecule type" value="Genomic_DNA"/>
</dbReference>
<comment type="caution">
    <text evidence="1">The sequence shown here is derived from an EMBL/GenBank/DDBJ whole genome shotgun (WGS) entry which is preliminary data.</text>
</comment>
<proteinExistence type="predicted"/>
<sequence length="154" mass="18169">MTIYNLSQHHPHRALSQISQQIFKQCQVKLTRPTISYTQAEWGYKFYKQTVSQALTEEHKKKRLAFANCIKTLLKLTELKQCSPTSLCSEKRQMESIIFLGDQMRGTRKNLFIDVSRLAGNLQWCMEQYLVLTKRYCIFKSTKDVSKLLITWRL</sequence>
<reference evidence="2 3" key="2">
    <citation type="submission" date="2024-07" db="EMBL/GenBank/DDBJ databases">
        <authorList>
            <person name="Akdeniz Z."/>
        </authorList>
    </citation>
    <scope>NUCLEOTIDE SEQUENCE [LARGE SCALE GENOMIC DNA]</scope>
</reference>
<organism evidence="1">
    <name type="scientific">Hexamita inflata</name>
    <dbReference type="NCBI Taxonomy" id="28002"/>
    <lineage>
        <taxon>Eukaryota</taxon>
        <taxon>Metamonada</taxon>
        <taxon>Diplomonadida</taxon>
        <taxon>Hexamitidae</taxon>
        <taxon>Hexamitinae</taxon>
        <taxon>Hexamita</taxon>
    </lineage>
</organism>
<name>A0AA86NVE6_9EUKA</name>
<dbReference type="EMBL" id="CATOUU010000380">
    <property type="protein sequence ID" value="CAI9926930.1"/>
    <property type="molecule type" value="Genomic_DNA"/>
</dbReference>
<evidence type="ECO:0000313" key="1">
    <source>
        <dbReference type="EMBL" id="CAI9926930.1"/>
    </source>
</evidence>
<protein>
    <submittedName>
        <fullName evidence="2">Hypothetical_protein</fullName>
    </submittedName>
</protein>
<keyword evidence="3" id="KW-1185">Reference proteome</keyword>
<dbReference type="Proteomes" id="UP001642409">
    <property type="component" value="Unassembled WGS sequence"/>
</dbReference>
<evidence type="ECO:0000313" key="2">
    <source>
        <dbReference type="EMBL" id="CAL5971596.1"/>
    </source>
</evidence>
<accession>A0AA86NVE6</accession>